<comment type="similarity">
    <text evidence="2">Belongs to the CLUAP1 family.</text>
</comment>
<gene>
    <name evidence="7" type="ORF">ANCCAN_11464</name>
</gene>
<dbReference type="AlphaFoldDB" id="A0A368GDR8"/>
<accession>A0A368GDR8</accession>
<evidence type="ECO:0008006" key="9">
    <source>
        <dbReference type="Google" id="ProtNLM"/>
    </source>
</evidence>
<comment type="subcellular location">
    <subcellularLocation>
        <location evidence="1">Cell projection</location>
        <location evidence="1">Cilium</location>
    </subcellularLocation>
</comment>
<dbReference type="Pfam" id="PF10234">
    <property type="entry name" value="Cluap1"/>
    <property type="match status" value="1"/>
</dbReference>
<reference evidence="7 8" key="1">
    <citation type="submission" date="2014-10" db="EMBL/GenBank/DDBJ databases">
        <title>Draft genome of the hookworm Ancylostoma caninum.</title>
        <authorList>
            <person name="Mitreva M."/>
        </authorList>
    </citation>
    <scope>NUCLEOTIDE SEQUENCE [LARGE SCALE GENOMIC DNA]</scope>
    <source>
        <strain evidence="7 8">Baltimore</strain>
    </source>
</reference>
<proteinExistence type="inferred from homology"/>
<evidence type="ECO:0000313" key="8">
    <source>
        <dbReference type="Proteomes" id="UP000252519"/>
    </source>
</evidence>
<dbReference type="STRING" id="29170.A0A368GDR8"/>
<dbReference type="InterPro" id="IPR019366">
    <property type="entry name" value="Clusterin-associated_protein-1"/>
</dbReference>
<dbReference type="EMBL" id="JOJR01000189">
    <property type="protein sequence ID" value="RCN42553.1"/>
    <property type="molecule type" value="Genomic_DNA"/>
</dbReference>
<keyword evidence="6" id="KW-0966">Cell projection</keyword>
<keyword evidence="5" id="KW-0969">Cilium</keyword>
<evidence type="ECO:0000256" key="6">
    <source>
        <dbReference type="ARBA" id="ARBA00023273"/>
    </source>
</evidence>
<keyword evidence="8" id="KW-1185">Reference proteome</keyword>
<organism evidence="7 8">
    <name type="scientific">Ancylostoma caninum</name>
    <name type="common">Dog hookworm</name>
    <dbReference type="NCBI Taxonomy" id="29170"/>
    <lineage>
        <taxon>Eukaryota</taxon>
        <taxon>Metazoa</taxon>
        <taxon>Ecdysozoa</taxon>
        <taxon>Nematoda</taxon>
        <taxon>Chromadorea</taxon>
        <taxon>Rhabditida</taxon>
        <taxon>Rhabditina</taxon>
        <taxon>Rhabditomorpha</taxon>
        <taxon>Strongyloidea</taxon>
        <taxon>Ancylostomatidae</taxon>
        <taxon>Ancylostomatinae</taxon>
        <taxon>Ancylostoma</taxon>
    </lineage>
</organism>
<evidence type="ECO:0000256" key="2">
    <source>
        <dbReference type="ARBA" id="ARBA00008340"/>
    </source>
</evidence>
<dbReference type="GO" id="GO:0060271">
    <property type="term" value="P:cilium assembly"/>
    <property type="evidence" value="ECO:0007669"/>
    <property type="project" value="TreeGrafter"/>
</dbReference>
<dbReference type="GO" id="GO:0005815">
    <property type="term" value="C:microtubule organizing center"/>
    <property type="evidence" value="ECO:0007669"/>
    <property type="project" value="TreeGrafter"/>
</dbReference>
<name>A0A368GDR8_ANCCA</name>
<dbReference type="PANTHER" id="PTHR21547">
    <property type="entry name" value="CLUSTERIN ASSOCIATED PROTEIN 1"/>
    <property type="match status" value="1"/>
</dbReference>
<dbReference type="GO" id="GO:0005929">
    <property type="term" value="C:cilium"/>
    <property type="evidence" value="ECO:0007669"/>
    <property type="project" value="UniProtKB-SubCell"/>
</dbReference>
<dbReference type="OrthoDB" id="438545at2759"/>
<dbReference type="Proteomes" id="UP000252519">
    <property type="component" value="Unassembled WGS sequence"/>
</dbReference>
<evidence type="ECO:0000256" key="4">
    <source>
        <dbReference type="ARBA" id="ARBA00023054"/>
    </source>
</evidence>
<sequence length="136" mass="16168">MSYRELRNLCEMTRAIGYPRILSLENFRTPNFKLVAELLEWIVKRFDPSATISAEQTETEQDRVLFIKQAVLLLLQNSRLKLNPRKLYQVYSYLYRAVIHCFARWPVSIYRNFEKFVKLSRSGGTIAEFRPLKQNC</sequence>
<keyword evidence="3" id="KW-0970">Cilium biogenesis/degradation</keyword>
<evidence type="ECO:0000313" key="7">
    <source>
        <dbReference type="EMBL" id="RCN42553.1"/>
    </source>
</evidence>
<dbReference type="GO" id="GO:0030992">
    <property type="term" value="C:intraciliary transport particle B"/>
    <property type="evidence" value="ECO:0007669"/>
    <property type="project" value="TreeGrafter"/>
</dbReference>
<evidence type="ECO:0000256" key="5">
    <source>
        <dbReference type="ARBA" id="ARBA00023069"/>
    </source>
</evidence>
<protein>
    <recommendedName>
        <fullName evidence="9">Calponin-homology (CH) domain-containing protein</fullName>
    </recommendedName>
</protein>
<evidence type="ECO:0000256" key="3">
    <source>
        <dbReference type="ARBA" id="ARBA00022794"/>
    </source>
</evidence>
<evidence type="ECO:0000256" key="1">
    <source>
        <dbReference type="ARBA" id="ARBA00004138"/>
    </source>
</evidence>
<dbReference type="PANTHER" id="PTHR21547:SF0">
    <property type="entry name" value="CLUSTERIN-ASSOCIATED PROTEIN 1"/>
    <property type="match status" value="1"/>
</dbReference>
<comment type="caution">
    <text evidence="7">The sequence shown here is derived from an EMBL/GenBank/DDBJ whole genome shotgun (WGS) entry which is preliminary data.</text>
</comment>
<keyword evidence="4" id="KW-0175">Coiled coil</keyword>